<gene>
    <name evidence="1" type="ORF">O181_112014</name>
</gene>
<dbReference type="Proteomes" id="UP000765509">
    <property type="component" value="Unassembled WGS sequence"/>
</dbReference>
<accession>A0A9Q3PSC2</accession>
<sequence>MPLTLPSHWPNPQHNQPSLQSCRTLKLTLQFLPPSPPSPLLTLLHPATYSPYIPMAPSRYTSNTAFNPPYASSLSACDSKQSTSMTSNIP</sequence>
<name>A0A9Q3PSC2_9BASI</name>
<dbReference type="EMBL" id="AVOT02089863">
    <property type="protein sequence ID" value="MBW0572299.1"/>
    <property type="molecule type" value="Genomic_DNA"/>
</dbReference>
<reference evidence="1" key="1">
    <citation type="submission" date="2021-03" db="EMBL/GenBank/DDBJ databases">
        <title>Draft genome sequence of rust myrtle Austropuccinia psidii MF-1, a brazilian biotype.</title>
        <authorList>
            <person name="Quecine M.C."/>
            <person name="Pachon D.M.R."/>
            <person name="Bonatelli M.L."/>
            <person name="Correr F.H."/>
            <person name="Franceschini L.M."/>
            <person name="Leite T.F."/>
            <person name="Margarido G.R.A."/>
            <person name="Almeida C.A."/>
            <person name="Ferrarezi J.A."/>
            <person name="Labate C.A."/>
        </authorList>
    </citation>
    <scope>NUCLEOTIDE SEQUENCE</scope>
    <source>
        <strain evidence="1">MF-1</strain>
    </source>
</reference>
<evidence type="ECO:0000313" key="2">
    <source>
        <dbReference type="Proteomes" id="UP000765509"/>
    </source>
</evidence>
<proteinExistence type="predicted"/>
<evidence type="ECO:0000313" key="1">
    <source>
        <dbReference type="EMBL" id="MBW0572299.1"/>
    </source>
</evidence>
<keyword evidence="2" id="KW-1185">Reference proteome</keyword>
<protein>
    <submittedName>
        <fullName evidence="1">Uncharacterized protein</fullName>
    </submittedName>
</protein>
<dbReference type="AlphaFoldDB" id="A0A9Q3PSC2"/>
<comment type="caution">
    <text evidence="1">The sequence shown here is derived from an EMBL/GenBank/DDBJ whole genome shotgun (WGS) entry which is preliminary data.</text>
</comment>
<organism evidence="1 2">
    <name type="scientific">Austropuccinia psidii MF-1</name>
    <dbReference type="NCBI Taxonomy" id="1389203"/>
    <lineage>
        <taxon>Eukaryota</taxon>
        <taxon>Fungi</taxon>
        <taxon>Dikarya</taxon>
        <taxon>Basidiomycota</taxon>
        <taxon>Pucciniomycotina</taxon>
        <taxon>Pucciniomycetes</taxon>
        <taxon>Pucciniales</taxon>
        <taxon>Sphaerophragmiaceae</taxon>
        <taxon>Austropuccinia</taxon>
    </lineage>
</organism>